<dbReference type="Gene3D" id="3.40.50.300">
    <property type="entry name" value="P-loop containing nucleotide triphosphate hydrolases"/>
    <property type="match status" value="1"/>
</dbReference>
<reference evidence="14" key="1">
    <citation type="submission" date="2016-10" db="EMBL/GenBank/DDBJ databases">
        <authorList>
            <person name="Varghese N."/>
            <person name="Submissions S."/>
        </authorList>
    </citation>
    <scope>NUCLEOTIDE SEQUENCE [LARGE SCALE GENOMIC DNA]</scope>
    <source>
        <strain evidence="14">CGMCC 1.10121</strain>
    </source>
</reference>
<evidence type="ECO:0000259" key="12">
    <source>
        <dbReference type="PROSITE" id="PS00486"/>
    </source>
</evidence>
<feature type="region of interest" description="Disordered" evidence="11">
    <location>
        <begin position="803"/>
        <end position="884"/>
    </location>
</feature>
<keyword evidence="14" id="KW-1185">Reference proteome</keyword>
<gene>
    <name evidence="7" type="primary">mutS</name>
    <name evidence="13" type="ORF">SAMN04487948_10871</name>
</gene>
<dbReference type="GO" id="GO:0030983">
    <property type="term" value="F:mismatched DNA binding"/>
    <property type="evidence" value="ECO:0007669"/>
    <property type="project" value="InterPro"/>
</dbReference>
<comment type="similarity">
    <text evidence="1 7 9">Belongs to the DNA mismatch repair MutS family.</text>
</comment>
<evidence type="ECO:0000256" key="7">
    <source>
        <dbReference type="HAMAP-Rule" id="MF_00096"/>
    </source>
</evidence>
<dbReference type="Pfam" id="PF05190">
    <property type="entry name" value="MutS_IV"/>
    <property type="match status" value="1"/>
</dbReference>
<evidence type="ECO:0000256" key="10">
    <source>
        <dbReference type="SAM" id="Coils"/>
    </source>
</evidence>
<dbReference type="NCBIfam" id="TIGR01070">
    <property type="entry name" value="mutS1"/>
    <property type="match status" value="1"/>
</dbReference>
<dbReference type="Proteomes" id="UP000199126">
    <property type="component" value="Unassembled WGS sequence"/>
</dbReference>
<dbReference type="InterPro" id="IPR007860">
    <property type="entry name" value="DNA_mmatch_repair_MutS_con_dom"/>
</dbReference>
<proteinExistence type="inferred from homology"/>
<accession>A0A1H8TT12</accession>
<dbReference type="Pfam" id="PF01624">
    <property type="entry name" value="MutS_I"/>
    <property type="match status" value="1"/>
</dbReference>
<keyword evidence="4 7" id="KW-0067">ATP-binding</keyword>
<dbReference type="GO" id="GO:0140664">
    <property type="term" value="F:ATP-dependent DNA damage sensor activity"/>
    <property type="evidence" value="ECO:0007669"/>
    <property type="project" value="InterPro"/>
</dbReference>
<protein>
    <recommendedName>
        <fullName evidence="7 8">DNA mismatch repair protein MutS</fullName>
    </recommendedName>
</protein>
<name>A0A1H8TT12_9EURY</name>
<dbReference type="InterPro" id="IPR000432">
    <property type="entry name" value="DNA_mismatch_repair_MutS_C"/>
</dbReference>
<dbReference type="InterPro" id="IPR007861">
    <property type="entry name" value="DNA_mismatch_repair_MutS_clamp"/>
</dbReference>
<dbReference type="OrthoDB" id="146065at2157"/>
<keyword evidence="2 7" id="KW-0547">Nucleotide-binding</keyword>
<dbReference type="SUPFAM" id="SSF55271">
    <property type="entry name" value="DNA repair protein MutS, domain I"/>
    <property type="match status" value="1"/>
</dbReference>
<comment type="function">
    <text evidence="7">This protein is involved in the repair of mismatches in DNA. It is possible that it carries out the mismatch recognition step. This protein has a weak ATPase activity.</text>
</comment>
<dbReference type="Pfam" id="PF05188">
    <property type="entry name" value="MutS_II"/>
    <property type="match status" value="1"/>
</dbReference>
<feature type="compositionally biased region" description="Acidic residues" evidence="11">
    <location>
        <begin position="824"/>
        <end position="837"/>
    </location>
</feature>
<keyword evidence="10" id="KW-0175">Coiled coil</keyword>
<dbReference type="HAMAP" id="MF_00096">
    <property type="entry name" value="MutS"/>
    <property type="match status" value="1"/>
</dbReference>
<dbReference type="NCBIfam" id="NF003810">
    <property type="entry name" value="PRK05399.1"/>
    <property type="match status" value="1"/>
</dbReference>
<evidence type="ECO:0000256" key="8">
    <source>
        <dbReference type="NCBIfam" id="TIGR01070"/>
    </source>
</evidence>
<dbReference type="InterPro" id="IPR036678">
    <property type="entry name" value="MutS_con_dom_sf"/>
</dbReference>
<feature type="coiled-coil region" evidence="10">
    <location>
        <begin position="400"/>
        <end position="466"/>
    </location>
</feature>
<dbReference type="InterPro" id="IPR017261">
    <property type="entry name" value="DNA_mismatch_repair_MutS/MSH"/>
</dbReference>
<dbReference type="SUPFAM" id="SSF53150">
    <property type="entry name" value="DNA repair protein MutS, domain II"/>
    <property type="match status" value="1"/>
</dbReference>
<evidence type="ECO:0000313" key="14">
    <source>
        <dbReference type="Proteomes" id="UP000199126"/>
    </source>
</evidence>
<keyword evidence="6 7" id="KW-0234">DNA repair</keyword>
<dbReference type="Gene3D" id="1.10.1420.10">
    <property type="match status" value="2"/>
</dbReference>
<dbReference type="PROSITE" id="PS00486">
    <property type="entry name" value="DNA_MISMATCH_REPAIR_2"/>
    <property type="match status" value="1"/>
</dbReference>
<dbReference type="Pfam" id="PF00488">
    <property type="entry name" value="MutS_V"/>
    <property type="match status" value="1"/>
</dbReference>
<evidence type="ECO:0000256" key="3">
    <source>
        <dbReference type="ARBA" id="ARBA00022763"/>
    </source>
</evidence>
<dbReference type="InterPro" id="IPR027417">
    <property type="entry name" value="P-loop_NTPase"/>
</dbReference>
<organism evidence="13 14">
    <name type="scientific">Halogranum amylolyticum</name>
    <dbReference type="NCBI Taxonomy" id="660520"/>
    <lineage>
        <taxon>Archaea</taxon>
        <taxon>Methanobacteriati</taxon>
        <taxon>Methanobacteriota</taxon>
        <taxon>Stenosarchaea group</taxon>
        <taxon>Halobacteria</taxon>
        <taxon>Halobacteriales</taxon>
        <taxon>Haloferacaceae</taxon>
    </lineage>
</organism>
<dbReference type="InterPro" id="IPR045076">
    <property type="entry name" value="MutS"/>
</dbReference>
<sequence>MTSVTGPPEKMVAVREDLTPMMSQYLALCEEYEASLVLFQVGDFYEAFCDAAAAVARICEVTLTKREDSTGTYPMAGIPIDNAASYVERLLDAGYRVAVADQVEDAEEASGLVDRAVTRIVTPGTVVDEELLSAGTTNYVAALAREDDVFSLAAVDVSTGECLVTSADRERIVEELERVAPAELLFGSDVDADAFDPDVVAAEAMVTDFDADAFDPDSARDTLAGYVPSPEAVVANDAELRACGGLLAYAEYTQGDERLDYVSRVTRYDPRESLRLDATALRSLELFETRGASSGHALVDVLDDTACALGRRELTQWLRRPLVDRERIAARHDAVAEFVETPLVREAVHERLKDVYDVERLVARVSRGRANARDLRSLKTTLDVVPELRAELRDVDAERLRELRDALDELADVRELIDRAVAEDPPVEITEGGVVREGFDDELDDLRRTEREGREWVADLEASERERTGIDSLDVGYNQVHGYYIEVTNPNLDRVPDDYQRRQTLKNSERFYTPELKRREDEILGAAERADKLEYELFTDVRSDVAAEADRVQAVAAALSELDVLATLAAVAVDNDYVRPTFHTDGERGIHVEGGRHPVVERTRSEFVPNDTRLGGDEGNVAVVTGPNMSGKSTYMRQVALIVVLAQTGSFVPADAARLPVVDRVFTRVGASDDIAGGQSTFMREMAELTDILHGATEHSLVLLDEVGRGTSTADGRAIARATTEFVDDEVGAYTLFATHYHELTAVADEREDVFNLHFTAESDGDDVTFLHRVEPGASSSSYGVEVARMAGVPDRVVARSQELVESEAGGSDANGRSDAEDRNDVDDAPGDEEGSPDETRKSPRPQPRSNGHGEVGAQEAGRQTTLTNGVGGGDGAETPRHGREAALEAVAAELDAVDVAQTTPLEALTTLNDLKNLLDDS</sequence>
<feature type="binding site" evidence="7">
    <location>
        <begin position="626"/>
        <end position="633"/>
    </location>
    <ligand>
        <name>ATP</name>
        <dbReference type="ChEBI" id="CHEBI:30616"/>
    </ligand>
</feature>
<evidence type="ECO:0000256" key="4">
    <source>
        <dbReference type="ARBA" id="ARBA00022840"/>
    </source>
</evidence>
<dbReference type="Pfam" id="PF05192">
    <property type="entry name" value="MutS_III"/>
    <property type="match status" value="1"/>
</dbReference>
<dbReference type="InterPro" id="IPR036187">
    <property type="entry name" value="DNA_mismatch_repair_MutS_sf"/>
</dbReference>
<evidence type="ECO:0000256" key="1">
    <source>
        <dbReference type="ARBA" id="ARBA00006271"/>
    </source>
</evidence>
<dbReference type="SUPFAM" id="SSF52540">
    <property type="entry name" value="P-loop containing nucleoside triphosphate hydrolases"/>
    <property type="match status" value="1"/>
</dbReference>
<keyword evidence="3 7" id="KW-0227">DNA damage</keyword>
<dbReference type="Gene3D" id="3.40.1170.10">
    <property type="entry name" value="DNA repair protein MutS, domain I"/>
    <property type="match status" value="1"/>
</dbReference>
<dbReference type="RefSeq" id="WP_089825475.1">
    <property type="nucleotide sequence ID" value="NZ_FODV01000008.1"/>
</dbReference>
<dbReference type="GO" id="GO:0003684">
    <property type="term" value="F:damaged DNA binding"/>
    <property type="evidence" value="ECO:0007669"/>
    <property type="project" value="UniProtKB-UniRule"/>
</dbReference>
<dbReference type="InterPro" id="IPR007696">
    <property type="entry name" value="DNA_mismatch_repair_MutS_core"/>
</dbReference>
<dbReference type="EMBL" id="FODV01000008">
    <property type="protein sequence ID" value="SEO93568.1"/>
    <property type="molecule type" value="Genomic_DNA"/>
</dbReference>
<evidence type="ECO:0000256" key="6">
    <source>
        <dbReference type="ARBA" id="ARBA00023204"/>
    </source>
</evidence>
<dbReference type="SMART" id="SM00534">
    <property type="entry name" value="MUTSac"/>
    <property type="match status" value="1"/>
</dbReference>
<dbReference type="AlphaFoldDB" id="A0A1H8TT12"/>
<dbReference type="Gene3D" id="3.30.420.110">
    <property type="entry name" value="MutS, connector domain"/>
    <property type="match status" value="1"/>
</dbReference>
<dbReference type="SUPFAM" id="SSF48334">
    <property type="entry name" value="DNA repair protein MutS, domain III"/>
    <property type="match status" value="1"/>
</dbReference>
<dbReference type="PANTHER" id="PTHR11361:SF34">
    <property type="entry name" value="DNA MISMATCH REPAIR PROTEIN MSH1, MITOCHONDRIAL"/>
    <property type="match status" value="1"/>
</dbReference>
<dbReference type="InterPro" id="IPR005748">
    <property type="entry name" value="DNA_mismatch_repair_MutS"/>
</dbReference>
<evidence type="ECO:0000256" key="11">
    <source>
        <dbReference type="SAM" id="MobiDB-lite"/>
    </source>
</evidence>
<evidence type="ECO:0000313" key="13">
    <source>
        <dbReference type="EMBL" id="SEO93568.1"/>
    </source>
</evidence>
<dbReference type="InterPro" id="IPR007695">
    <property type="entry name" value="DNA_mismatch_repair_MutS-lik_N"/>
</dbReference>
<dbReference type="GO" id="GO:0005524">
    <property type="term" value="F:ATP binding"/>
    <property type="evidence" value="ECO:0007669"/>
    <property type="project" value="UniProtKB-UniRule"/>
</dbReference>
<evidence type="ECO:0000256" key="5">
    <source>
        <dbReference type="ARBA" id="ARBA00023125"/>
    </source>
</evidence>
<dbReference type="FunFam" id="3.40.50.300:FF:000870">
    <property type="entry name" value="MutS protein homolog 4"/>
    <property type="match status" value="1"/>
</dbReference>
<evidence type="ECO:0000256" key="2">
    <source>
        <dbReference type="ARBA" id="ARBA00022741"/>
    </source>
</evidence>
<dbReference type="SMART" id="SM00533">
    <property type="entry name" value="MUTSd"/>
    <property type="match status" value="1"/>
</dbReference>
<keyword evidence="5 7" id="KW-0238">DNA-binding</keyword>
<dbReference type="PIRSF" id="PIRSF037677">
    <property type="entry name" value="DNA_mis_repair_Msh6"/>
    <property type="match status" value="1"/>
</dbReference>
<evidence type="ECO:0000256" key="9">
    <source>
        <dbReference type="RuleBase" id="RU003756"/>
    </source>
</evidence>
<dbReference type="GO" id="GO:0006298">
    <property type="term" value="P:mismatch repair"/>
    <property type="evidence" value="ECO:0007669"/>
    <property type="project" value="UniProtKB-UniRule"/>
</dbReference>
<feature type="domain" description="DNA mismatch repair proteins mutS family" evidence="12">
    <location>
        <begin position="700"/>
        <end position="716"/>
    </location>
</feature>
<dbReference type="PANTHER" id="PTHR11361">
    <property type="entry name" value="DNA MISMATCH REPAIR PROTEIN MUTS FAMILY MEMBER"/>
    <property type="match status" value="1"/>
</dbReference>
<dbReference type="InterPro" id="IPR016151">
    <property type="entry name" value="DNA_mismatch_repair_MutS_N"/>
</dbReference>